<evidence type="ECO:0000256" key="1">
    <source>
        <dbReference type="SAM" id="MobiDB-lite"/>
    </source>
</evidence>
<sequence>MSSRANEWDTHKAVIRGTCILMAVGIRQTLTLELRQLEQDVRTAERKQAELQRQSSLDYEQNGTRRIGA</sequence>
<feature type="compositionally biased region" description="Polar residues" evidence="1">
    <location>
        <begin position="51"/>
        <end position="69"/>
    </location>
</feature>
<dbReference type="AlphaFoldDB" id="A0AAV7UFT1"/>
<reference evidence="2" key="1">
    <citation type="journal article" date="2022" name="bioRxiv">
        <title>Sequencing and chromosome-scale assembly of the giantPleurodeles waltlgenome.</title>
        <authorList>
            <person name="Brown T."/>
            <person name="Elewa A."/>
            <person name="Iarovenko S."/>
            <person name="Subramanian E."/>
            <person name="Araus A.J."/>
            <person name="Petzold A."/>
            <person name="Susuki M."/>
            <person name="Suzuki K.-i.T."/>
            <person name="Hayashi T."/>
            <person name="Toyoda A."/>
            <person name="Oliveira C."/>
            <person name="Osipova E."/>
            <person name="Leigh N.D."/>
            <person name="Simon A."/>
            <person name="Yun M.H."/>
        </authorList>
    </citation>
    <scope>NUCLEOTIDE SEQUENCE</scope>
    <source>
        <strain evidence="2">20211129_DDA</strain>
        <tissue evidence="2">Liver</tissue>
    </source>
</reference>
<feature type="region of interest" description="Disordered" evidence="1">
    <location>
        <begin position="46"/>
        <end position="69"/>
    </location>
</feature>
<protein>
    <submittedName>
        <fullName evidence="2">Uncharacterized protein</fullName>
    </submittedName>
</protein>
<proteinExistence type="predicted"/>
<dbReference type="Proteomes" id="UP001066276">
    <property type="component" value="Chromosome 3_1"/>
</dbReference>
<keyword evidence="3" id="KW-1185">Reference proteome</keyword>
<comment type="caution">
    <text evidence="2">The sequence shown here is derived from an EMBL/GenBank/DDBJ whole genome shotgun (WGS) entry which is preliminary data.</text>
</comment>
<gene>
    <name evidence="2" type="ORF">NDU88_004651</name>
</gene>
<accession>A0AAV7UFT1</accession>
<evidence type="ECO:0000313" key="2">
    <source>
        <dbReference type="EMBL" id="KAJ1187885.1"/>
    </source>
</evidence>
<name>A0AAV7UFT1_PLEWA</name>
<evidence type="ECO:0000313" key="3">
    <source>
        <dbReference type="Proteomes" id="UP001066276"/>
    </source>
</evidence>
<dbReference type="EMBL" id="JANPWB010000005">
    <property type="protein sequence ID" value="KAJ1187885.1"/>
    <property type="molecule type" value="Genomic_DNA"/>
</dbReference>
<organism evidence="2 3">
    <name type="scientific">Pleurodeles waltl</name>
    <name type="common">Iberian ribbed newt</name>
    <dbReference type="NCBI Taxonomy" id="8319"/>
    <lineage>
        <taxon>Eukaryota</taxon>
        <taxon>Metazoa</taxon>
        <taxon>Chordata</taxon>
        <taxon>Craniata</taxon>
        <taxon>Vertebrata</taxon>
        <taxon>Euteleostomi</taxon>
        <taxon>Amphibia</taxon>
        <taxon>Batrachia</taxon>
        <taxon>Caudata</taxon>
        <taxon>Salamandroidea</taxon>
        <taxon>Salamandridae</taxon>
        <taxon>Pleurodelinae</taxon>
        <taxon>Pleurodeles</taxon>
    </lineage>
</organism>